<dbReference type="Proteomes" id="UP000095283">
    <property type="component" value="Unplaced"/>
</dbReference>
<dbReference type="AlphaFoldDB" id="A0A1I7WWJ9"/>
<feature type="transmembrane region" description="Helical" evidence="1">
    <location>
        <begin position="54"/>
        <end position="73"/>
    </location>
</feature>
<accession>A0A1I7WWJ9</accession>
<dbReference type="PANTHER" id="PTHR13411">
    <property type="entry name" value="PLASMINOGEN RECEPTOR (KT)"/>
    <property type="match status" value="1"/>
</dbReference>
<dbReference type="InterPro" id="IPR019319">
    <property type="entry name" value="Plg-R(KT)"/>
</dbReference>
<evidence type="ECO:0000313" key="2">
    <source>
        <dbReference type="Proteomes" id="UP000095283"/>
    </source>
</evidence>
<evidence type="ECO:0000256" key="1">
    <source>
        <dbReference type="SAM" id="Phobius"/>
    </source>
</evidence>
<organism evidence="2 3">
    <name type="scientific">Heterorhabditis bacteriophora</name>
    <name type="common">Entomopathogenic nematode worm</name>
    <dbReference type="NCBI Taxonomy" id="37862"/>
    <lineage>
        <taxon>Eukaryota</taxon>
        <taxon>Metazoa</taxon>
        <taxon>Ecdysozoa</taxon>
        <taxon>Nematoda</taxon>
        <taxon>Chromadorea</taxon>
        <taxon>Rhabditida</taxon>
        <taxon>Rhabditina</taxon>
        <taxon>Rhabditomorpha</taxon>
        <taxon>Strongyloidea</taxon>
        <taxon>Heterorhabditidae</taxon>
        <taxon>Heterorhabditis</taxon>
    </lineage>
</organism>
<dbReference type="WBParaSite" id="Hba_09592">
    <property type="protein sequence ID" value="Hba_09592"/>
    <property type="gene ID" value="Hba_09592"/>
</dbReference>
<dbReference type="Pfam" id="PF10166">
    <property type="entry name" value="DUF2368"/>
    <property type="match status" value="1"/>
</dbReference>
<reference evidence="3" key="1">
    <citation type="submission" date="2016-11" db="UniProtKB">
        <authorList>
            <consortium name="WormBaseParasite"/>
        </authorList>
    </citation>
    <scope>IDENTIFICATION</scope>
</reference>
<dbReference type="GO" id="GO:0005886">
    <property type="term" value="C:plasma membrane"/>
    <property type="evidence" value="ECO:0007669"/>
    <property type="project" value="InterPro"/>
</dbReference>
<protein>
    <submittedName>
        <fullName evidence="3">Calcium uniporter protein</fullName>
    </submittedName>
</protein>
<keyword evidence="1" id="KW-0812">Transmembrane</keyword>
<proteinExistence type="predicted"/>
<keyword evidence="2" id="KW-1185">Reference proteome</keyword>
<evidence type="ECO:0000313" key="3">
    <source>
        <dbReference type="WBParaSite" id="Hba_09592"/>
    </source>
</evidence>
<feature type="transmembrane region" description="Helical" evidence="1">
    <location>
        <begin position="79"/>
        <end position="99"/>
    </location>
</feature>
<sequence>MGGYLSLSNRDIGISTEELFTKLEKTRIERELAIAQTMESRKQVYKLAEQRERLKWSACGGGITVVLSIVSAIHHKNIIHLLPVFPITTYLGYMTHYCYGDKRLVLHHNISLNVVIFYLEIL</sequence>
<dbReference type="PANTHER" id="PTHR13411:SF5">
    <property type="entry name" value="PROTEIN CBR-TAG-281"/>
    <property type="match status" value="1"/>
</dbReference>
<name>A0A1I7WWJ9_HETBA</name>
<keyword evidence="1" id="KW-1133">Transmembrane helix</keyword>
<keyword evidence="1" id="KW-0472">Membrane</keyword>